<dbReference type="AlphaFoldDB" id="W1YM32"/>
<dbReference type="SUPFAM" id="SSF53756">
    <property type="entry name" value="UDP-Glycosyltransferase/glycogen phosphorylase"/>
    <property type="match status" value="1"/>
</dbReference>
<feature type="non-terminal residue" evidence="2">
    <location>
        <position position="67"/>
    </location>
</feature>
<organism evidence="2">
    <name type="scientific">human gut metagenome</name>
    <dbReference type="NCBI Taxonomy" id="408170"/>
    <lineage>
        <taxon>unclassified sequences</taxon>
        <taxon>metagenomes</taxon>
        <taxon>organismal metagenomes</taxon>
    </lineage>
</organism>
<gene>
    <name evidence="2" type="ORF">Q604_UNBC02452G0001</name>
</gene>
<evidence type="ECO:0000313" key="2">
    <source>
        <dbReference type="EMBL" id="ETJ43542.1"/>
    </source>
</evidence>
<dbReference type="Pfam" id="PF00534">
    <property type="entry name" value="Glycos_transf_1"/>
    <property type="match status" value="1"/>
</dbReference>
<keyword evidence="2" id="KW-0808">Transferase</keyword>
<feature type="domain" description="Glycosyl transferase family 1" evidence="1">
    <location>
        <begin position="1"/>
        <end position="62"/>
    </location>
</feature>
<name>W1YM32_9ZZZZ</name>
<protein>
    <submittedName>
        <fullName evidence="2">Glycosyltransferase</fullName>
    </submittedName>
</protein>
<dbReference type="EMBL" id="AZMM01002452">
    <property type="protein sequence ID" value="ETJ43542.1"/>
    <property type="molecule type" value="Genomic_DNA"/>
</dbReference>
<accession>W1YM32</accession>
<dbReference type="GO" id="GO:0016757">
    <property type="term" value="F:glycosyltransferase activity"/>
    <property type="evidence" value="ECO:0007669"/>
    <property type="project" value="InterPro"/>
</dbReference>
<proteinExistence type="predicted"/>
<feature type="non-terminal residue" evidence="2">
    <location>
        <position position="1"/>
    </location>
</feature>
<comment type="caution">
    <text evidence="2">The sequence shown here is derived from an EMBL/GenBank/DDBJ whole genome shotgun (WGS) entry which is preliminary data.</text>
</comment>
<dbReference type="InterPro" id="IPR001296">
    <property type="entry name" value="Glyco_trans_1"/>
</dbReference>
<dbReference type="Gene3D" id="3.40.50.2000">
    <property type="entry name" value="Glycogen Phosphorylase B"/>
    <property type="match status" value="1"/>
</dbReference>
<evidence type="ECO:0000259" key="1">
    <source>
        <dbReference type="Pfam" id="PF00534"/>
    </source>
</evidence>
<sequence length="67" mass="6931">AQATGLPVVATAAGGTGEIVHDGVNGRLLPVEVTAAQVADAIESVMDMGEDTYAQMSQQARDTWARM</sequence>
<reference evidence="2" key="1">
    <citation type="submission" date="2013-12" db="EMBL/GenBank/DDBJ databases">
        <title>A Varibaculum cambriense genome reconstructed from a premature infant gut community with otherwise low bacterial novelty that shifts toward anaerobic metabolism during the third week of life.</title>
        <authorList>
            <person name="Brown C.T."/>
            <person name="Sharon I."/>
            <person name="Thomas B.C."/>
            <person name="Castelle C.J."/>
            <person name="Morowitz M.J."/>
            <person name="Banfield J.F."/>
        </authorList>
    </citation>
    <scope>NUCLEOTIDE SEQUENCE</scope>
</reference>